<organism evidence="2 3">
    <name type="scientific">Popillia japonica</name>
    <name type="common">Japanese beetle</name>
    <dbReference type="NCBI Taxonomy" id="7064"/>
    <lineage>
        <taxon>Eukaryota</taxon>
        <taxon>Metazoa</taxon>
        <taxon>Ecdysozoa</taxon>
        <taxon>Arthropoda</taxon>
        <taxon>Hexapoda</taxon>
        <taxon>Insecta</taxon>
        <taxon>Pterygota</taxon>
        <taxon>Neoptera</taxon>
        <taxon>Endopterygota</taxon>
        <taxon>Coleoptera</taxon>
        <taxon>Polyphaga</taxon>
        <taxon>Scarabaeiformia</taxon>
        <taxon>Scarabaeidae</taxon>
        <taxon>Rutelinae</taxon>
        <taxon>Popillia</taxon>
    </lineage>
</organism>
<dbReference type="AlphaFoldDB" id="A0AAW1KLG8"/>
<dbReference type="Proteomes" id="UP001458880">
    <property type="component" value="Unassembled WGS sequence"/>
</dbReference>
<sequence>MYLKKDAVPSLFLPQENTRERSEGNNNIFTNILDKILKHKYAAGIEYQEHDYCKPFIGATRPPLYIDDDEMSIQPHVKLNVAVREFEGFADNGFGVIDTGIADHVLRHSVSGSPNVKGDDVDEETPTPGHSGSSAGVGELTDDQIIEQIRTLQKLLLKRRSSRVTNRNLFKDLNSDDHQSPPGVSPVDMDTSFCSTASLVRAVCPGSSKKRKGSSSPSSSLRRIKVTAQIHPPRGGRDSPSVRRVVAPSAADKTNAGVVSREDPNRIELSSPRGRDRARSVPQEGGLPLISRPQRRRTPPEVLLEAHIDQPPVSRKNRIPPIVLREKSGWCGISAEIRRKGLNFLKAQNIAEGIRVFPTAESDFRGIVKFFTNEKIPFHTYQLPSEKGLNVVLLSFSQMKKSPSTLTNCLPRRA</sequence>
<accession>A0AAW1KLG8</accession>
<evidence type="ECO:0000313" key="3">
    <source>
        <dbReference type="Proteomes" id="UP001458880"/>
    </source>
</evidence>
<name>A0AAW1KLG8_POPJA</name>
<evidence type="ECO:0000256" key="1">
    <source>
        <dbReference type="SAM" id="MobiDB-lite"/>
    </source>
</evidence>
<feature type="region of interest" description="Disordered" evidence="1">
    <location>
        <begin position="110"/>
        <end position="139"/>
    </location>
</feature>
<gene>
    <name evidence="2" type="ORF">QE152_g22298</name>
</gene>
<feature type="region of interest" description="Disordered" evidence="1">
    <location>
        <begin position="204"/>
        <end position="293"/>
    </location>
</feature>
<proteinExistence type="predicted"/>
<evidence type="ECO:0000313" key="2">
    <source>
        <dbReference type="EMBL" id="KAK9720030.1"/>
    </source>
</evidence>
<protein>
    <submittedName>
        <fullName evidence="2">Uncharacterized protein</fullName>
    </submittedName>
</protein>
<keyword evidence="3" id="KW-1185">Reference proteome</keyword>
<dbReference type="EMBL" id="JASPKY010000214">
    <property type="protein sequence ID" value="KAK9720030.1"/>
    <property type="molecule type" value="Genomic_DNA"/>
</dbReference>
<comment type="caution">
    <text evidence="2">The sequence shown here is derived from an EMBL/GenBank/DDBJ whole genome shotgun (WGS) entry which is preliminary data.</text>
</comment>
<reference evidence="2 3" key="1">
    <citation type="journal article" date="2024" name="BMC Genomics">
        <title>De novo assembly and annotation of Popillia japonica's genome with initial clues to its potential as an invasive pest.</title>
        <authorList>
            <person name="Cucini C."/>
            <person name="Boschi S."/>
            <person name="Funari R."/>
            <person name="Cardaioli E."/>
            <person name="Iannotti N."/>
            <person name="Marturano G."/>
            <person name="Paoli F."/>
            <person name="Bruttini M."/>
            <person name="Carapelli A."/>
            <person name="Frati F."/>
            <person name="Nardi F."/>
        </authorList>
    </citation>
    <scope>NUCLEOTIDE SEQUENCE [LARGE SCALE GENOMIC DNA]</scope>
    <source>
        <strain evidence="2">DMR45628</strain>
    </source>
</reference>